<dbReference type="RefSeq" id="WP_012544651.1">
    <property type="nucleotide sequence ID" value="NC_011295.1"/>
</dbReference>
<accession>B5Y6Z6</accession>
<dbReference type="Gene3D" id="3.30.565.10">
    <property type="entry name" value="Histidine kinase-like ATPase, C-terminal domain"/>
    <property type="match status" value="1"/>
</dbReference>
<dbReference type="STRING" id="309798.COPRO5265_0173"/>
<dbReference type="OrthoDB" id="9797578at2"/>
<protein>
    <submittedName>
        <fullName evidence="2">Anti-sigma regulatory factor (Ser/Thr protein kinase)</fullName>
    </submittedName>
</protein>
<evidence type="ECO:0000313" key="3">
    <source>
        <dbReference type="Proteomes" id="UP000001732"/>
    </source>
</evidence>
<gene>
    <name evidence="2" type="primary">rsbW</name>
    <name evidence="2" type="ordered locus">COPRO5265_0173</name>
</gene>
<organism evidence="2 3">
    <name type="scientific">Coprothermobacter proteolyticus (strain ATCC 35245 / DSM 5265 / OCM 4 / BT)</name>
    <dbReference type="NCBI Taxonomy" id="309798"/>
    <lineage>
        <taxon>Bacteria</taxon>
        <taxon>Pseudomonadati</taxon>
        <taxon>Coprothermobacterota</taxon>
        <taxon>Coprothermobacteria</taxon>
        <taxon>Coprothermobacterales</taxon>
        <taxon>Coprothermobacteraceae</taxon>
        <taxon>Coprothermobacter</taxon>
    </lineage>
</organism>
<sequence length="150" mass="16409">MNMEKLAASYRLEYDVKAKDYVRGGEVSSALRAVLKQLSLPPELVRRCCVACYEAEMNIIIHSLGGHLQIDIYPDRLVMVAEDSGPGIEDLNKAMEEGYSTAPEEAREMGFGAGMGLPNIKANTDRLDITTGPEGTKLIMEVLFVGKDGQ</sequence>
<dbReference type="KEGG" id="cpo:COPRO5265_0173"/>
<reference evidence="2 3" key="2">
    <citation type="journal article" date="2014" name="Genome Announc.">
        <title>Complete Genome Sequence of Coprothermobacter proteolyticus DSM 5265.</title>
        <authorList>
            <person name="Alexiev A."/>
            <person name="Coil D.A."/>
            <person name="Badger J.H."/>
            <person name="Enticknap J."/>
            <person name="Ward N."/>
            <person name="Robb F.T."/>
            <person name="Eisen J.A."/>
        </authorList>
    </citation>
    <scope>NUCLEOTIDE SEQUENCE [LARGE SCALE GENOMIC DNA]</scope>
    <source>
        <strain evidence="3">ATCC 35245 / DSM 5265 / OCM 4 / BT</strain>
    </source>
</reference>
<keyword evidence="2" id="KW-0418">Kinase</keyword>
<dbReference type="eggNOG" id="COG2172">
    <property type="taxonomic scope" value="Bacteria"/>
</dbReference>
<evidence type="ECO:0000259" key="1">
    <source>
        <dbReference type="Pfam" id="PF13581"/>
    </source>
</evidence>
<dbReference type="InterPro" id="IPR003594">
    <property type="entry name" value="HATPase_dom"/>
</dbReference>
<feature type="domain" description="Histidine kinase/HSP90-like ATPase" evidence="1">
    <location>
        <begin position="26"/>
        <end position="140"/>
    </location>
</feature>
<dbReference type="EMBL" id="CP001145">
    <property type="protein sequence ID" value="ACI18000.1"/>
    <property type="molecule type" value="Genomic_DNA"/>
</dbReference>
<dbReference type="SUPFAM" id="SSF55874">
    <property type="entry name" value="ATPase domain of HSP90 chaperone/DNA topoisomerase II/histidine kinase"/>
    <property type="match status" value="1"/>
</dbReference>
<reference evidence="3" key="1">
    <citation type="submission" date="2008-08" db="EMBL/GenBank/DDBJ databases">
        <title>The complete genome sequence of Coprothermobacter proteolyticus strain ATCC 5245 / DSM 5265 / BT.</title>
        <authorList>
            <person name="Dodson R.J."/>
            <person name="Durkin A.S."/>
            <person name="Wu M."/>
            <person name="Eisen J."/>
            <person name="Sutton G."/>
        </authorList>
    </citation>
    <scope>NUCLEOTIDE SEQUENCE [LARGE SCALE GENOMIC DNA]</scope>
    <source>
        <strain evidence="3">ATCC 35245 / DSM 5265 / OCM 4 / BT</strain>
    </source>
</reference>
<keyword evidence="2" id="KW-0808">Transferase</keyword>
<dbReference type="Pfam" id="PF13581">
    <property type="entry name" value="HATPase_c_2"/>
    <property type="match status" value="1"/>
</dbReference>
<proteinExistence type="predicted"/>
<dbReference type="AlphaFoldDB" id="B5Y6Z6"/>
<dbReference type="GO" id="GO:0016301">
    <property type="term" value="F:kinase activity"/>
    <property type="evidence" value="ECO:0007669"/>
    <property type="project" value="UniProtKB-KW"/>
</dbReference>
<keyword evidence="3" id="KW-1185">Reference proteome</keyword>
<evidence type="ECO:0000313" key="2">
    <source>
        <dbReference type="EMBL" id="ACI18000.1"/>
    </source>
</evidence>
<dbReference type="InterPro" id="IPR036890">
    <property type="entry name" value="HATPase_C_sf"/>
</dbReference>
<dbReference type="HOGENOM" id="CLU_129722_0_0_9"/>
<name>B5Y6Z6_COPPD</name>
<dbReference type="Proteomes" id="UP000001732">
    <property type="component" value="Chromosome"/>
</dbReference>